<feature type="transmembrane region" description="Helical" evidence="9">
    <location>
        <begin position="242"/>
        <end position="260"/>
    </location>
</feature>
<feature type="transmembrane region" description="Helical" evidence="9">
    <location>
        <begin position="459"/>
        <end position="487"/>
    </location>
</feature>
<feature type="transmembrane region" description="Helical" evidence="9">
    <location>
        <begin position="365"/>
        <end position="386"/>
    </location>
</feature>
<feature type="transmembrane region" description="Helical" evidence="9">
    <location>
        <begin position="150"/>
        <end position="169"/>
    </location>
</feature>
<dbReference type="Gene3D" id="1.20.1250.20">
    <property type="entry name" value="MFS general substrate transporter like domains"/>
    <property type="match status" value="1"/>
</dbReference>
<dbReference type="AlphaFoldDB" id="A0A427Y3W1"/>
<dbReference type="InterPro" id="IPR005828">
    <property type="entry name" value="MFS_sugar_transport-like"/>
</dbReference>
<feature type="transmembrane region" description="Helical" evidence="9">
    <location>
        <begin position="493"/>
        <end position="511"/>
    </location>
</feature>
<dbReference type="GO" id="GO:0005351">
    <property type="term" value="F:carbohydrate:proton symporter activity"/>
    <property type="evidence" value="ECO:0007669"/>
    <property type="project" value="TreeGrafter"/>
</dbReference>
<comment type="catalytic activity">
    <reaction evidence="7">
        <text>myo-inositol(out) + H(+)(out) = myo-inositol(in) + H(+)(in)</text>
        <dbReference type="Rhea" id="RHEA:60364"/>
        <dbReference type="ChEBI" id="CHEBI:15378"/>
        <dbReference type="ChEBI" id="CHEBI:17268"/>
    </reaction>
</comment>
<feature type="transmembrane region" description="Helical" evidence="9">
    <location>
        <begin position="424"/>
        <end position="447"/>
    </location>
</feature>
<dbReference type="InterPro" id="IPR020846">
    <property type="entry name" value="MFS_dom"/>
</dbReference>
<evidence type="ECO:0000256" key="5">
    <source>
        <dbReference type="ARBA" id="ARBA00022989"/>
    </source>
</evidence>
<comment type="caution">
    <text evidence="11">The sequence shown here is derived from an EMBL/GenBank/DDBJ whole genome shotgun (WGS) entry which is preliminary data.</text>
</comment>
<feature type="transmembrane region" description="Helical" evidence="9">
    <location>
        <begin position="337"/>
        <end position="359"/>
    </location>
</feature>
<dbReference type="PANTHER" id="PTHR48022">
    <property type="entry name" value="PLASTIDIC GLUCOSE TRANSPORTER 4"/>
    <property type="match status" value="1"/>
</dbReference>
<evidence type="ECO:0000313" key="12">
    <source>
        <dbReference type="Proteomes" id="UP000279259"/>
    </source>
</evidence>
<dbReference type="InterPro" id="IPR005829">
    <property type="entry name" value="Sugar_transporter_CS"/>
</dbReference>
<comment type="similarity">
    <text evidence="2 8">Belongs to the major facilitator superfamily. Sugar transporter (TC 2.A.1.1) family.</text>
</comment>
<keyword evidence="12" id="KW-1185">Reference proteome</keyword>
<dbReference type="GO" id="GO:0016020">
    <property type="term" value="C:membrane"/>
    <property type="evidence" value="ECO:0007669"/>
    <property type="project" value="UniProtKB-SubCell"/>
</dbReference>
<feature type="domain" description="Major facilitator superfamily (MFS) profile" evidence="10">
    <location>
        <begin position="74"/>
        <end position="515"/>
    </location>
</feature>
<keyword evidence="6 9" id="KW-0472">Membrane</keyword>
<reference evidence="11 12" key="1">
    <citation type="submission" date="2018-11" db="EMBL/GenBank/DDBJ databases">
        <title>Genome sequence of Saitozyma podzolica DSM 27192.</title>
        <authorList>
            <person name="Aliyu H."/>
            <person name="Gorte O."/>
            <person name="Ochsenreither K."/>
        </authorList>
    </citation>
    <scope>NUCLEOTIDE SEQUENCE [LARGE SCALE GENOMIC DNA]</scope>
    <source>
        <strain evidence="11 12">DSM 27192</strain>
    </source>
</reference>
<evidence type="ECO:0000313" key="11">
    <source>
        <dbReference type="EMBL" id="RSH85769.1"/>
    </source>
</evidence>
<dbReference type="PROSITE" id="PS00217">
    <property type="entry name" value="SUGAR_TRANSPORT_2"/>
    <property type="match status" value="1"/>
</dbReference>
<feature type="transmembrane region" description="Helical" evidence="9">
    <location>
        <begin position="209"/>
        <end position="230"/>
    </location>
</feature>
<dbReference type="PROSITE" id="PS00216">
    <property type="entry name" value="SUGAR_TRANSPORT_1"/>
    <property type="match status" value="1"/>
</dbReference>
<evidence type="ECO:0000256" key="7">
    <source>
        <dbReference type="ARBA" id="ARBA00049119"/>
    </source>
</evidence>
<organism evidence="11 12">
    <name type="scientific">Saitozyma podzolica</name>
    <dbReference type="NCBI Taxonomy" id="1890683"/>
    <lineage>
        <taxon>Eukaryota</taxon>
        <taxon>Fungi</taxon>
        <taxon>Dikarya</taxon>
        <taxon>Basidiomycota</taxon>
        <taxon>Agaricomycotina</taxon>
        <taxon>Tremellomycetes</taxon>
        <taxon>Tremellales</taxon>
        <taxon>Trimorphomycetaceae</taxon>
        <taxon>Saitozyma</taxon>
    </lineage>
</organism>
<keyword evidence="4 9" id="KW-0812">Transmembrane</keyword>
<evidence type="ECO:0000256" key="2">
    <source>
        <dbReference type="ARBA" id="ARBA00010992"/>
    </source>
</evidence>
<evidence type="ECO:0000256" key="4">
    <source>
        <dbReference type="ARBA" id="ARBA00022692"/>
    </source>
</evidence>
<evidence type="ECO:0000259" key="10">
    <source>
        <dbReference type="PROSITE" id="PS50850"/>
    </source>
</evidence>
<sequence length="563" mass="61395">MTSPQIISQDHPFSDEKAEDVMLSGLDQTKEFAATDPTSHIEDVGKEVSQVSITPTTQLGFWAAITTYKYAALLCFMAGLSGWCDGYEQSMSGSIIALTGFIHQFGAPNSAGKWALKTNDVSLFTSMKNVAAVVGGFTMSYPVDRFGRKFSFIFMNILMIACCITEMFAQTPAQWIAARLIDGFAVGMATCFINVYVAELAPTPARGALMAFYAFFNNAGSFCASVGLNVVQRLPAEKWRNIIYSQWVLLGLAAAAALWIPESPRWLVGKGRIEQARKVLTHVYGRCDKYDIETELERMVYEVEYSKKEKAIRASGSYRDVFRGTNFLRLVASFLPYHFQAAVGVPIISIYSSYFFGLVGLSNPFNATVATGVTQLVCCIFAVYLVERLGRRTLVLGGGIGCICCLIAMGTAAKVAPTKSADGLVALACLWYAFFSLSISPLGYIYMAETATVSLRAKTSGIAIIVCQGMSFAYNYIVPICLAAPALGTGGTVLLFVATATCVWILIFFLVPETRGRSFTELDELFARRIPAWKFAKTDTEESRLRKEIQASATNAAALSSEV</sequence>
<feature type="transmembrane region" description="Helical" evidence="9">
    <location>
        <begin position="175"/>
        <end position="197"/>
    </location>
</feature>
<dbReference type="Pfam" id="PF00083">
    <property type="entry name" value="Sugar_tr"/>
    <property type="match status" value="1"/>
</dbReference>
<dbReference type="PROSITE" id="PS50850">
    <property type="entry name" value="MFS"/>
    <property type="match status" value="1"/>
</dbReference>
<evidence type="ECO:0000256" key="8">
    <source>
        <dbReference type="RuleBase" id="RU003346"/>
    </source>
</evidence>
<keyword evidence="3 8" id="KW-0813">Transport</keyword>
<dbReference type="EMBL" id="RSCD01000019">
    <property type="protein sequence ID" value="RSH85769.1"/>
    <property type="molecule type" value="Genomic_DNA"/>
</dbReference>
<dbReference type="NCBIfam" id="TIGR00879">
    <property type="entry name" value="SP"/>
    <property type="match status" value="1"/>
</dbReference>
<dbReference type="SUPFAM" id="SSF103473">
    <property type="entry name" value="MFS general substrate transporter"/>
    <property type="match status" value="1"/>
</dbReference>
<evidence type="ECO:0000256" key="1">
    <source>
        <dbReference type="ARBA" id="ARBA00004141"/>
    </source>
</evidence>
<evidence type="ECO:0000256" key="9">
    <source>
        <dbReference type="SAM" id="Phobius"/>
    </source>
</evidence>
<proteinExistence type="inferred from homology"/>
<gene>
    <name evidence="11" type="ORF">EHS25_003910</name>
</gene>
<dbReference type="Proteomes" id="UP000279259">
    <property type="component" value="Unassembled WGS sequence"/>
</dbReference>
<accession>A0A427Y3W1</accession>
<dbReference type="InterPro" id="IPR003663">
    <property type="entry name" value="Sugar/inositol_transpt"/>
</dbReference>
<evidence type="ECO:0000256" key="6">
    <source>
        <dbReference type="ARBA" id="ARBA00023136"/>
    </source>
</evidence>
<dbReference type="PANTHER" id="PTHR48022:SF2">
    <property type="entry name" value="PLASTIDIC GLUCOSE TRANSPORTER 4"/>
    <property type="match status" value="1"/>
</dbReference>
<comment type="subcellular location">
    <subcellularLocation>
        <location evidence="1">Membrane</location>
        <topology evidence="1">Multi-pass membrane protein</topology>
    </subcellularLocation>
</comment>
<protein>
    <recommendedName>
        <fullName evidence="10">Major facilitator superfamily (MFS) profile domain-containing protein</fullName>
    </recommendedName>
</protein>
<name>A0A427Y3W1_9TREE</name>
<dbReference type="OrthoDB" id="6612291at2759"/>
<evidence type="ECO:0000256" key="3">
    <source>
        <dbReference type="ARBA" id="ARBA00022448"/>
    </source>
</evidence>
<dbReference type="InterPro" id="IPR036259">
    <property type="entry name" value="MFS_trans_sf"/>
</dbReference>
<keyword evidence="5 9" id="KW-1133">Transmembrane helix</keyword>
<feature type="transmembrane region" description="Helical" evidence="9">
    <location>
        <begin position="393"/>
        <end position="412"/>
    </location>
</feature>
<dbReference type="InterPro" id="IPR050360">
    <property type="entry name" value="MFS_Sugar_Transporters"/>
</dbReference>